<dbReference type="Proteomes" id="UP000515160">
    <property type="component" value="Chromosome 2R"/>
</dbReference>
<dbReference type="Pfam" id="PF06477">
    <property type="entry name" value="DUF1091"/>
    <property type="match status" value="1"/>
</dbReference>
<sequence length="188" mass="22001">MKLLLILLLAASVSCLEDSDEEVIDDRPIPTVSVDQIKIYGERKYILAQARIHEDRRTFDIHANVIRELGSNNLIMNVNMRAKFENENEFKKIFELRRLDFCVWLTEYNENFFLRAFFKKSMTLSEVIECPVRVGNISLHNVNMADNVYPQNMVPGTYKYFLEIVEVTGDLPKVFALQVTTRIYIKKE</sequence>
<dbReference type="OrthoDB" id="7931313at2759"/>
<dbReference type="InterPro" id="IPR010512">
    <property type="entry name" value="DUF1091"/>
</dbReference>
<keyword evidence="2" id="KW-1185">Reference proteome</keyword>
<feature type="chain" id="PRO_5028461718" evidence="1">
    <location>
        <begin position="16"/>
        <end position="188"/>
    </location>
</feature>
<proteinExistence type="predicted"/>
<dbReference type="PANTHER" id="PTHR20898:SF0">
    <property type="entry name" value="DAEDALUS ON 3-RELATED"/>
    <property type="match status" value="1"/>
</dbReference>
<dbReference type="AlphaFoldDB" id="A0A6P8XD32"/>
<name>A0A6P8XD32_DROAB</name>
<protein>
    <submittedName>
        <fullName evidence="3">Uncharacterized protein LOC117574437</fullName>
    </submittedName>
</protein>
<accession>A0A6P8XD32</accession>
<organism evidence="2 3">
    <name type="scientific">Drosophila albomicans</name>
    <name type="common">Fruit fly</name>
    <dbReference type="NCBI Taxonomy" id="7291"/>
    <lineage>
        <taxon>Eukaryota</taxon>
        <taxon>Metazoa</taxon>
        <taxon>Ecdysozoa</taxon>
        <taxon>Arthropoda</taxon>
        <taxon>Hexapoda</taxon>
        <taxon>Insecta</taxon>
        <taxon>Pterygota</taxon>
        <taxon>Neoptera</taxon>
        <taxon>Endopterygota</taxon>
        <taxon>Diptera</taxon>
        <taxon>Brachycera</taxon>
        <taxon>Muscomorpha</taxon>
        <taxon>Ephydroidea</taxon>
        <taxon>Drosophilidae</taxon>
        <taxon>Drosophila</taxon>
    </lineage>
</organism>
<dbReference type="RefSeq" id="XP_034114166.1">
    <property type="nucleotide sequence ID" value="XM_034258275.1"/>
</dbReference>
<evidence type="ECO:0000313" key="3">
    <source>
        <dbReference type="RefSeq" id="XP_034114166.1"/>
    </source>
</evidence>
<dbReference type="PROSITE" id="PS51257">
    <property type="entry name" value="PROKAR_LIPOPROTEIN"/>
    <property type="match status" value="1"/>
</dbReference>
<gene>
    <name evidence="3" type="primary">LOC117574437</name>
</gene>
<dbReference type="PANTHER" id="PTHR20898">
    <property type="entry name" value="DAEDALUS ON 3-RELATED-RELATED"/>
    <property type="match status" value="1"/>
</dbReference>
<feature type="signal peptide" evidence="1">
    <location>
        <begin position="1"/>
        <end position="15"/>
    </location>
</feature>
<dbReference type="SMART" id="SM00697">
    <property type="entry name" value="DM8"/>
    <property type="match status" value="1"/>
</dbReference>
<reference evidence="3" key="1">
    <citation type="submission" date="2025-08" db="UniProtKB">
        <authorList>
            <consortium name="RefSeq"/>
        </authorList>
    </citation>
    <scope>IDENTIFICATION</scope>
    <source>
        <strain evidence="3">15112-1751.03</strain>
        <tissue evidence="3">Whole Adult</tissue>
    </source>
</reference>
<evidence type="ECO:0000313" key="2">
    <source>
        <dbReference type="Proteomes" id="UP000515160"/>
    </source>
</evidence>
<dbReference type="GeneID" id="117574437"/>
<evidence type="ECO:0000256" key="1">
    <source>
        <dbReference type="SAM" id="SignalP"/>
    </source>
</evidence>
<keyword evidence="1" id="KW-0732">Signal</keyword>